<proteinExistence type="predicted"/>
<organism evidence="6 7">
    <name type="scientific">Micromonospora globbae</name>
    <dbReference type="NCBI Taxonomy" id="1894969"/>
    <lineage>
        <taxon>Bacteria</taxon>
        <taxon>Bacillati</taxon>
        <taxon>Actinomycetota</taxon>
        <taxon>Actinomycetes</taxon>
        <taxon>Micromonosporales</taxon>
        <taxon>Micromonosporaceae</taxon>
        <taxon>Micromonospora</taxon>
    </lineage>
</organism>
<sequence>MSTDPADAATRAGADARHHDDRLVAGLGRVTIRPVDPDRDADLLHGWVTQERARFWGMRDASRERVREIYAYLDSLTTHHAYLVHRDGRPAALLQTYEPAADPVGACYPGRPGDLGLHLLVGPPERVEPGFTGRLLGALLDFVWADPARSRLVAEPDARNEKMIARLLRTGFRLGPLVDLPDKRARLLFLDRPPVGGS</sequence>
<evidence type="ECO:0000259" key="5">
    <source>
        <dbReference type="SMART" id="SM01006"/>
    </source>
</evidence>
<dbReference type="Proteomes" id="UP001432190">
    <property type="component" value="Chromosome"/>
</dbReference>
<dbReference type="PANTHER" id="PTHR31438">
    <property type="entry name" value="LYSINE N-ACYLTRANSFERASE C17G9.06C-RELATED"/>
    <property type="match status" value="1"/>
</dbReference>
<name>A0ABZ1SAM1_9ACTN</name>
<comment type="function">
    <text evidence="1">Acyltransferase required for the direct transfer of medium- to long-chain fatty acyl moieties from a carrier protein (MbtL) on to the epsilon-amino group of lysine residue in the mycobactin core.</text>
</comment>
<feature type="domain" description="Acyltransferase MbtK/IucB-like conserved" evidence="5">
    <location>
        <begin position="33"/>
        <end position="81"/>
    </location>
</feature>
<protein>
    <recommendedName>
        <fullName evidence="3">Lysine N-acyltransferase MbtK</fullName>
    </recommendedName>
    <alternativeName>
        <fullName evidence="4">Mycobactin synthase protein K</fullName>
    </alternativeName>
</protein>
<dbReference type="RefSeq" id="WP_328852455.1">
    <property type="nucleotide sequence ID" value="NZ_CP108084.1"/>
</dbReference>
<accession>A0ABZ1SAM1</accession>
<dbReference type="SMART" id="SM01006">
    <property type="entry name" value="AlcB"/>
    <property type="match status" value="1"/>
</dbReference>
<reference evidence="6" key="1">
    <citation type="submission" date="2022-10" db="EMBL/GenBank/DDBJ databases">
        <title>The complete genomes of actinobacterial strains from the NBC collection.</title>
        <authorList>
            <person name="Joergensen T.S."/>
            <person name="Alvarez Arevalo M."/>
            <person name="Sterndorff E.B."/>
            <person name="Faurdal D."/>
            <person name="Vuksanovic O."/>
            <person name="Mourched A.-S."/>
            <person name="Charusanti P."/>
            <person name="Shaw S."/>
            <person name="Blin K."/>
            <person name="Weber T."/>
        </authorList>
    </citation>
    <scope>NUCLEOTIDE SEQUENCE</scope>
    <source>
        <strain evidence="6">NBC_00256</strain>
    </source>
</reference>
<keyword evidence="7" id="KW-1185">Reference proteome</keyword>
<evidence type="ECO:0000256" key="3">
    <source>
        <dbReference type="ARBA" id="ARBA00020586"/>
    </source>
</evidence>
<dbReference type="PANTHER" id="PTHR31438:SF1">
    <property type="entry name" value="LYSINE N-ACYLTRANSFERASE C17G9.06C-RELATED"/>
    <property type="match status" value="1"/>
</dbReference>
<dbReference type="SUPFAM" id="SSF55729">
    <property type="entry name" value="Acyl-CoA N-acyltransferases (Nat)"/>
    <property type="match status" value="1"/>
</dbReference>
<dbReference type="InterPro" id="IPR016181">
    <property type="entry name" value="Acyl_CoA_acyltransferase"/>
</dbReference>
<evidence type="ECO:0000256" key="2">
    <source>
        <dbReference type="ARBA" id="ARBA00005102"/>
    </source>
</evidence>
<dbReference type="InterPro" id="IPR019432">
    <property type="entry name" value="Acyltransferase_MbtK/IucB-like"/>
</dbReference>
<dbReference type="Pfam" id="PF13523">
    <property type="entry name" value="Acetyltransf_8"/>
    <property type="match status" value="1"/>
</dbReference>
<evidence type="ECO:0000313" key="6">
    <source>
        <dbReference type="EMBL" id="WUP51034.1"/>
    </source>
</evidence>
<dbReference type="EMBL" id="CP108084">
    <property type="protein sequence ID" value="WUP51034.1"/>
    <property type="molecule type" value="Genomic_DNA"/>
</dbReference>
<gene>
    <name evidence="6" type="ORF">OG994_05845</name>
</gene>
<dbReference type="Gene3D" id="3.40.630.30">
    <property type="match status" value="1"/>
</dbReference>
<evidence type="ECO:0000256" key="1">
    <source>
        <dbReference type="ARBA" id="ARBA00003818"/>
    </source>
</evidence>
<evidence type="ECO:0000256" key="4">
    <source>
        <dbReference type="ARBA" id="ARBA00031122"/>
    </source>
</evidence>
<evidence type="ECO:0000313" key="7">
    <source>
        <dbReference type="Proteomes" id="UP001432190"/>
    </source>
</evidence>
<comment type="pathway">
    <text evidence="2">Siderophore biosynthesis; mycobactin biosynthesis.</text>
</comment>